<dbReference type="PROSITE" id="PS51257">
    <property type="entry name" value="PROKAR_LIPOPROTEIN"/>
    <property type="match status" value="1"/>
</dbReference>
<comment type="caution">
    <text evidence="1">The sequence shown here is derived from an EMBL/GenBank/DDBJ whole genome shotgun (WGS) entry which is preliminary data.</text>
</comment>
<dbReference type="Pfam" id="PF16358">
    <property type="entry name" value="RcsF"/>
    <property type="match status" value="1"/>
</dbReference>
<dbReference type="InterPro" id="IPR030852">
    <property type="entry name" value="RcsF"/>
</dbReference>
<dbReference type="Proteomes" id="UP001157133">
    <property type="component" value="Unassembled WGS sequence"/>
</dbReference>
<name>A0ABQ6H6A7_9GAMM</name>
<protein>
    <submittedName>
        <fullName evidence="1">Exopolysaccharide biosynthesis protein</fullName>
    </submittedName>
</protein>
<sequence length="127" mass="14061">MIYIKRLSVFASLLFVGCSSNYEFSSNLDKENFDNYFAVGKVKTYASANELPEDNELVGIFEGASCQEKAHLAEPDEIDAKNMAKRKAHALDANAIIFSECVTVESTACVKELLCYGKAYKVIVNDN</sequence>
<dbReference type="EMBL" id="BSSU01000006">
    <property type="protein sequence ID" value="GLX81981.1"/>
    <property type="molecule type" value="Genomic_DNA"/>
</dbReference>
<gene>
    <name evidence="1" type="ORF">theurythT_14330</name>
</gene>
<accession>A0ABQ6H6A7</accession>
<dbReference type="Gene3D" id="3.30.110.70">
    <property type="entry name" value="Hypothetical protein apc22750. Chain B"/>
    <property type="match status" value="1"/>
</dbReference>
<evidence type="ECO:0000313" key="2">
    <source>
        <dbReference type="Proteomes" id="UP001157133"/>
    </source>
</evidence>
<reference evidence="1 2" key="1">
    <citation type="submission" date="2023-03" db="EMBL/GenBank/DDBJ databases">
        <title>Draft genome sequence of Thalassotalea eurytherma JCM 18482T.</title>
        <authorList>
            <person name="Sawabe T."/>
        </authorList>
    </citation>
    <scope>NUCLEOTIDE SEQUENCE [LARGE SCALE GENOMIC DNA]</scope>
    <source>
        <strain evidence="1 2">JCM 18482</strain>
    </source>
</reference>
<evidence type="ECO:0000313" key="1">
    <source>
        <dbReference type="EMBL" id="GLX81981.1"/>
    </source>
</evidence>
<keyword evidence="2" id="KW-1185">Reference proteome</keyword>
<proteinExistence type="predicted"/>
<organism evidence="1 2">
    <name type="scientific">Thalassotalea eurytherma</name>
    <dbReference type="NCBI Taxonomy" id="1144278"/>
    <lineage>
        <taxon>Bacteria</taxon>
        <taxon>Pseudomonadati</taxon>
        <taxon>Pseudomonadota</taxon>
        <taxon>Gammaproteobacteria</taxon>
        <taxon>Alteromonadales</taxon>
        <taxon>Colwelliaceae</taxon>
        <taxon>Thalassotalea</taxon>
    </lineage>
</organism>